<keyword evidence="1" id="KW-0472">Membrane</keyword>
<comment type="caution">
    <text evidence="2">The sequence shown here is derived from an EMBL/GenBank/DDBJ whole genome shotgun (WGS) entry which is preliminary data.</text>
</comment>
<feature type="transmembrane region" description="Helical" evidence="1">
    <location>
        <begin position="99"/>
        <end position="122"/>
    </location>
</feature>
<dbReference type="Proteomes" id="UP000617634">
    <property type="component" value="Unassembled WGS sequence"/>
</dbReference>
<sequence length="151" mass="16388">MLASLGLALWKGGEPERAGALVLVAMWALQSLGVNFLPSRFIAVDPVAFLSDLVGTLGFGAIALNARRFWPLCATALQVLSLSAHFARWADLAIPKLVYALMRSGPTFVVLSVLLIGTVLHLRRLHRDGVDRSWQDWSRGAARSGRQVAGR</sequence>
<dbReference type="AlphaFoldDB" id="A0A931H9S3"/>
<feature type="transmembrane region" description="Helical" evidence="1">
    <location>
        <begin position="43"/>
        <end position="62"/>
    </location>
</feature>
<feature type="transmembrane region" description="Helical" evidence="1">
    <location>
        <begin position="69"/>
        <end position="87"/>
    </location>
</feature>
<name>A0A931H9S3_9SPHN</name>
<keyword evidence="1" id="KW-1133">Transmembrane helix</keyword>
<keyword evidence="1" id="KW-0812">Transmembrane</keyword>
<evidence type="ECO:0000313" key="3">
    <source>
        <dbReference type="Proteomes" id="UP000617634"/>
    </source>
</evidence>
<dbReference type="EMBL" id="JADZGI010000001">
    <property type="protein sequence ID" value="MBH0111976.1"/>
    <property type="molecule type" value="Genomic_DNA"/>
</dbReference>
<evidence type="ECO:0000256" key="1">
    <source>
        <dbReference type="SAM" id="Phobius"/>
    </source>
</evidence>
<reference evidence="2" key="1">
    <citation type="submission" date="2020-11" db="EMBL/GenBank/DDBJ databases">
        <title>Novosphingobium aureum sp. nov., a marine bacterium isolated from sediment of a salt flat.</title>
        <authorList>
            <person name="Yoo Y."/>
            <person name="Kim J.-J."/>
        </authorList>
    </citation>
    <scope>NUCLEOTIDE SEQUENCE</scope>
    <source>
        <strain evidence="2">YJ-S2-02</strain>
    </source>
</reference>
<evidence type="ECO:0000313" key="2">
    <source>
        <dbReference type="EMBL" id="MBH0111976.1"/>
    </source>
</evidence>
<organism evidence="2 3">
    <name type="scientific">Novosphingobium aureum</name>
    <dbReference type="NCBI Taxonomy" id="2792964"/>
    <lineage>
        <taxon>Bacteria</taxon>
        <taxon>Pseudomonadati</taxon>
        <taxon>Pseudomonadota</taxon>
        <taxon>Alphaproteobacteria</taxon>
        <taxon>Sphingomonadales</taxon>
        <taxon>Sphingomonadaceae</taxon>
        <taxon>Novosphingobium</taxon>
    </lineage>
</organism>
<proteinExistence type="predicted"/>
<accession>A0A931H9S3</accession>
<protein>
    <submittedName>
        <fullName evidence="2">Uncharacterized protein</fullName>
    </submittedName>
</protein>
<keyword evidence="3" id="KW-1185">Reference proteome</keyword>
<gene>
    <name evidence="2" type="ORF">I5E68_03285</name>
</gene>